<protein>
    <submittedName>
        <fullName evidence="1">DUF1364 family protein</fullName>
    </submittedName>
</protein>
<keyword evidence="2" id="KW-1185">Reference proteome</keyword>
<name>A0A6L7G6C5_9RHOB</name>
<dbReference type="Pfam" id="PF07102">
    <property type="entry name" value="YbcO"/>
    <property type="match status" value="1"/>
</dbReference>
<proteinExistence type="predicted"/>
<dbReference type="AlphaFoldDB" id="A0A6L7G6C5"/>
<comment type="caution">
    <text evidence="1">The sequence shown here is derived from an EMBL/GenBank/DDBJ whole genome shotgun (WGS) entry which is preliminary data.</text>
</comment>
<sequence>MMTEFRPHMLPKVRSKRIMAAPNLILQRTGIMMPCTLRIASFLGERCSDPDTNVMAHLRGPGKGVSTKVSDLSAVCACHRCHQLLDQPSPRERKALELYPAAVSDRMLQAIFETQAILAAHEIITIPDAELI</sequence>
<evidence type="ECO:0000313" key="2">
    <source>
        <dbReference type="Proteomes" id="UP000477911"/>
    </source>
</evidence>
<dbReference type="Gene3D" id="3.30.50.20">
    <property type="entry name" value="prophage-derive protein ybcO"/>
    <property type="match status" value="1"/>
</dbReference>
<evidence type="ECO:0000313" key="1">
    <source>
        <dbReference type="EMBL" id="MXN19077.1"/>
    </source>
</evidence>
<accession>A0A6L7G6C5</accession>
<dbReference type="RefSeq" id="WP_160895195.1">
    <property type="nucleotide sequence ID" value="NZ_WUMU01000016.1"/>
</dbReference>
<reference evidence="1 2" key="1">
    <citation type="submission" date="2019-12" db="EMBL/GenBank/DDBJ databases">
        <authorList>
            <person name="Li M."/>
        </authorList>
    </citation>
    <scope>NUCLEOTIDE SEQUENCE [LARGE SCALE GENOMIC DNA]</scope>
    <source>
        <strain evidence="1 2">GBMRC 2024</strain>
    </source>
</reference>
<dbReference type="EMBL" id="WUMU01000016">
    <property type="protein sequence ID" value="MXN19077.1"/>
    <property type="molecule type" value="Genomic_DNA"/>
</dbReference>
<gene>
    <name evidence="1" type="ORF">GR170_14635</name>
</gene>
<dbReference type="InterPro" id="IPR010774">
    <property type="entry name" value="YbcO"/>
</dbReference>
<dbReference type="Proteomes" id="UP000477911">
    <property type="component" value="Unassembled WGS sequence"/>
</dbReference>
<organism evidence="1 2">
    <name type="scientific">Pseudooceanicola albus</name>
    <dbReference type="NCBI Taxonomy" id="2692189"/>
    <lineage>
        <taxon>Bacteria</taxon>
        <taxon>Pseudomonadati</taxon>
        <taxon>Pseudomonadota</taxon>
        <taxon>Alphaproteobacteria</taxon>
        <taxon>Rhodobacterales</taxon>
        <taxon>Paracoccaceae</taxon>
        <taxon>Pseudooceanicola</taxon>
    </lineage>
</organism>